<sequence length="388" mass="43174">MPANSQQDQTQSTSSQSMQIKIHGTGIVYKNSMPHLRSRHAYFPTIVEAENGDLVVAMDIGTAFEAIDVRSYVCRSSDSGKSWTEPMQLFEPNQSSHPVSTSCRMGKLDDGTLLGWAGLFNRTREHEGLANPSTEGFCSVDYATIQSLDGGNSWSELRSVELPHAWDCFEVCAPPFQVSENRLLVVTHPFLDWNGWPSPWGRNGLALESTDNGSTWANIKPTFSDPNAELAFYESALTRLSDGRILAMCWTMDANQGKSLNNHLAISSDDGRNFEIQQSTLLKGETCRPIGIENNHVLVVYRRVDKQGLWARLASVGDPNLKSIDEKLLWGGNVESHRTDLDSHLAQLSTLKFGCPAVVKLQDGDIFIVFWAVEDCCSVIRWFRISID</sequence>
<dbReference type="KEGG" id="amob:HG15A2_26240"/>
<dbReference type="SUPFAM" id="SSF50939">
    <property type="entry name" value="Sialidases"/>
    <property type="match status" value="1"/>
</dbReference>
<dbReference type="Proteomes" id="UP000319852">
    <property type="component" value="Chromosome"/>
</dbReference>
<dbReference type="EMBL" id="CP036263">
    <property type="protein sequence ID" value="QDS99302.1"/>
    <property type="molecule type" value="Genomic_DNA"/>
</dbReference>
<accession>A0A517MWQ1</accession>
<organism evidence="1 2">
    <name type="scientific">Adhaeretor mobilis</name>
    <dbReference type="NCBI Taxonomy" id="1930276"/>
    <lineage>
        <taxon>Bacteria</taxon>
        <taxon>Pseudomonadati</taxon>
        <taxon>Planctomycetota</taxon>
        <taxon>Planctomycetia</taxon>
        <taxon>Pirellulales</taxon>
        <taxon>Lacipirellulaceae</taxon>
        <taxon>Adhaeretor</taxon>
    </lineage>
</organism>
<evidence type="ECO:0000313" key="1">
    <source>
        <dbReference type="EMBL" id="QDS99302.1"/>
    </source>
</evidence>
<protein>
    <recommendedName>
        <fullName evidence="3">Sialidase domain-containing protein</fullName>
    </recommendedName>
</protein>
<reference evidence="1 2" key="1">
    <citation type="submission" date="2019-02" db="EMBL/GenBank/DDBJ databases">
        <title>Deep-cultivation of Planctomycetes and their phenomic and genomic characterization uncovers novel biology.</title>
        <authorList>
            <person name="Wiegand S."/>
            <person name="Jogler M."/>
            <person name="Boedeker C."/>
            <person name="Pinto D."/>
            <person name="Vollmers J."/>
            <person name="Rivas-Marin E."/>
            <person name="Kohn T."/>
            <person name="Peeters S.H."/>
            <person name="Heuer A."/>
            <person name="Rast P."/>
            <person name="Oberbeckmann S."/>
            <person name="Bunk B."/>
            <person name="Jeske O."/>
            <person name="Meyerdierks A."/>
            <person name="Storesund J.E."/>
            <person name="Kallscheuer N."/>
            <person name="Luecker S."/>
            <person name="Lage O.M."/>
            <person name="Pohl T."/>
            <person name="Merkel B.J."/>
            <person name="Hornburger P."/>
            <person name="Mueller R.-W."/>
            <person name="Bruemmer F."/>
            <person name="Labrenz M."/>
            <person name="Spormann A.M."/>
            <person name="Op den Camp H."/>
            <person name="Overmann J."/>
            <person name="Amann R."/>
            <person name="Jetten M.S.M."/>
            <person name="Mascher T."/>
            <person name="Medema M.H."/>
            <person name="Devos D.P."/>
            <person name="Kaster A.-K."/>
            <person name="Ovreas L."/>
            <person name="Rohde M."/>
            <person name="Galperin M.Y."/>
            <person name="Jogler C."/>
        </authorList>
    </citation>
    <scope>NUCLEOTIDE SEQUENCE [LARGE SCALE GENOMIC DNA]</scope>
    <source>
        <strain evidence="1 2">HG15A2</strain>
    </source>
</reference>
<name>A0A517MWQ1_9BACT</name>
<dbReference type="Gene3D" id="2.120.10.10">
    <property type="match status" value="1"/>
</dbReference>
<proteinExistence type="predicted"/>
<dbReference type="AlphaFoldDB" id="A0A517MWQ1"/>
<keyword evidence="2" id="KW-1185">Reference proteome</keyword>
<evidence type="ECO:0008006" key="3">
    <source>
        <dbReference type="Google" id="ProtNLM"/>
    </source>
</evidence>
<gene>
    <name evidence="1" type="ORF">HG15A2_26240</name>
</gene>
<dbReference type="CDD" id="cd15482">
    <property type="entry name" value="Sialidase_non-viral"/>
    <property type="match status" value="1"/>
</dbReference>
<dbReference type="InterPro" id="IPR036278">
    <property type="entry name" value="Sialidase_sf"/>
</dbReference>
<evidence type="ECO:0000313" key="2">
    <source>
        <dbReference type="Proteomes" id="UP000319852"/>
    </source>
</evidence>